<keyword evidence="2" id="KW-1185">Reference proteome</keyword>
<dbReference type="OrthoDB" id="3508621at2759"/>
<evidence type="ECO:0000313" key="2">
    <source>
        <dbReference type="Proteomes" id="UP001154252"/>
    </source>
</evidence>
<dbReference type="AlphaFoldDB" id="A0A9W4KA10"/>
<dbReference type="Proteomes" id="UP001154252">
    <property type="component" value="Unassembled WGS sequence"/>
</dbReference>
<accession>A0A9W4KA10</accession>
<gene>
    <name evidence="1" type="ORF">PEGY_LOCUS2693</name>
</gene>
<protein>
    <submittedName>
        <fullName evidence="1">Uncharacterized protein</fullName>
    </submittedName>
</protein>
<proteinExistence type="predicted"/>
<comment type="caution">
    <text evidence="1">The sequence shown here is derived from an EMBL/GenBank/DDBJ whole genome shotgun (WGS) entry which is preliminary data.</text>
</comment>
<evidence type="ECO:0000313" key="1">
    <source>
        <dbReference type="EMBL" id="CAG8891060.1"/>
    </source>
</evidence>
<sequence length="175" mass="20359">MLRELEKILYPPTKDEQIVNTALIVFLNALTIHFSLSLDWTLHRKSFTAAFKDTVFQARMDGYLDDSHGTPSESAQMVAWIKRDTNQPKDVTRCKRLHISQDRHEVYVTVAKYDERYLNYLDNTHPSSENDNRPFLTIRQYGPWNTLENSHIRDLGLILLAISLQADDDRKANLP</sequence>
<dbReference type="EMBL" id="CAJVRC010000843">
    <property type="protein sequence ID" value="CAG8891060.1"/>
    <property type="molecule type" value="Genomic_DNA"/>
</dbReference>
<organism evidence="1 2">
    <name type="scientific">Penicillium egyptiacum</name>
    <dbReference type="NCBI Taxonomy" id="1303716"/>
    <lineage>
        <taxon>Eukaryota</taxon>
        <taxon>Fungi</taxon>
        <taxon>Dikarya</taxon>
        <taxon>Ascomycota</taxon>
        <taxon>Pezizomycotina</taxon>
        <taxon>Eurotiomycetes</taxon>
        <taxon>Eurotiomycetidae</taxon>
        <taxon>Eurotiales</taxon>
        <taxon>Aspergillaceae</taxon>
        <taxon>Penicillium</taxon>
    </lineage>
</organism>
<reference evidence="1" key="1">
    <citation type="submission" date="2021-07" db="EMBL/GenBank/DDBJ databases">
        <authorList>
            <person name="Branca A.L. A."/>
        </authorList>
    </citation>
    <scope>NUCLEOTIDE SEQUENCE</scope>
</reference>
<name>A0A9W4KA10_9EURO</name>